<feature type="signal peptide" evidence="3">
    <location>
        <begin position="1"/>
        <end position="25"/>
    </location>
</feature>
<dbReference type="Proteomes" id="UP000606600">
    <property type="component" value="Unassembled WGS sequence"/>
</dbReference>
<dbReference type="PROSITE" id="PS51125">
    <property type="entry name" value="NHL"/>
    <property type="match status" value="1"/>
</dbReference>
<sequence length="346" mass="37830">MKKIYLKHFAQLLLVGLLISIQSCKKDEPAYSDVTPPVVTTNVITNEAPTTEIVPLYVSTTVSGTDNIPQPTRICTAPNGSMYITSQNQGKVYKVLKNGTVTIAVDKLRGPYGIKAAKNGDIYVAVAGENKIIKIKPSGYISKVKLSLSLNTPQDIAIADDGTLFIADSYNRRIIKVTPDNECSILAGKTGLFGIKDGIGASAHFSYLSSIRLAADGFLWVIDGDGVRRNGHTIRRITQKGQVNTYFFQKDKKYDILDMAVKKLDRNLNPSPIENLFLVYQNNRITQLGTNGVETELSAYTDAGFTGGLLGKDARFSMPTGISFNENDIYVVDAGNHALRKISRNQ</sequence>
<dbReference type="Gene3D" id="2.40.10.500">
    <property type="match status" value="1"/>
</dbReference>
<dbReference type="EMBL" id="JACWMY010000002">
    <property type="protein sequence ID" value="MBD1363054.1"/>
    <property type="molecule type" value="Genomic_DNA"/>
</dbReference>
<evidence type="ECO:0008006" key="6">
    <source>
        <dbReference type="Google" id="ProtNLM"/>
    </source>
</evidence>
<dbReference type="InterPro" id="IPR001258">
    <property type="entry name" value="NHL_repeat"/>
</dbReference>
<reference evidence="4 5" key="1">
    <citation type="submission" date="2020-09" db="EMBL/GenBank/DDBJ databases">
        <title>Novel species of Mucilaginibacter isolated from a glacier on the Tibetan Plateau.</title>
        <authorList>
            <person name="Liu Q."/>
            <person name="Xin Y.-H."/>
        </authorList>
    </citation>
    <scope>NUCLEOTIDE SEQUENCE [LARGE SCALE GENOMIC DNA]</scope>
    <source>
        <strain evidence="4 5">ZT4R22</strain>
    </source>
</reference>
<dbReference type="RefSeq" id="WP_191187727.1">
    <property type="nucleotide sequence ID" value="NZ_JACWMY010000002.1"/>
</dbReference>
<evidence type="ECO:0000256" key="2">
    <source>
        <dbReference type="PROSITE-ProRule" id="PRU00504"/>
    </source>
</evidence>
<comment type="caution">
    <text evidence="4">The sequence shown here is derived from an EMBL/GenBank/DDBJ whole genome shotgun (WGS) entry which is preliminary data.</text>
</comment>
<name>A0ABR7WL70_9SPHI</name>
<dbReference type="InterPro" id="IPR011042">
    <property type="entry name" value="6-blade_b-propeller_TolB-like"/>
</dbReference>
<proteinExistence type="predicted"/>
<keyword evidence="3" id="KW-0732">Signal</keyword>
<keyword evidence="5" id="KW-1185">Reference proteome</keyword>
<organism evidence="4 5">
    <name type="scientific">Mucilaginibacter pankratovii</name>
    <dbReference type="NCBI Taxonomy" id="2772110"/>
    <lineage>
        <taxon>Bacteria</taxon>
        <taxon>Pseudomonadati</taxon>
        <taxon>Bacteroidota</taxon>
        <taxon>Sphingobacteriia</taxon>
        <taxon>Sphingobacteriales</taxon>
        <taxon>Sphingobacteriaceae</taxon>
        <taxon>Mucilaginibacter</taxon>
    </lineage>
</organism>
<keyword evidence="1" id="KW-0677">Repeat</keyword>
<dbReference type="PROSITE" id="PS51257">
    <property type="entry name" value="PROKAR_LIPOPROTEIN"/>
    <property type="match status" value="1"/>
</dbReference>
<gene>
    <name evidence="4" type="ORF">IDJ77_04455</name>
</gene>
<dbReference type="PANTHER" id="PTHR46388:SF2">
    <property type="entry name" value="NHL REPEAT-CONTAINING PROTEIN 2"/>
    <property type="match status" value="1"/>
</dbReference>
<dbReference type="Gene3D" id="2.120.10.30">
    <property type="entry name" value="TolB, C-terminal domain"/>
    <property type="match status" value="2"/>
</dbReference>
<dbReference type="SUPFAM" id="SSF101898">
    <property type="entry name" value="NHL repeat"/>
    <property type="match status" value="1"/>
</dbReference>
<evidence type="ECO:0000313" key="4">
    <source>
        <dbReference type="EMBL" id="MBD1363054.1"/>
    </source>
</evidence>
<dbReference type="Pfam" id="PF01436">
    <property type="entry name" value="NHL"/>
    <property type="match status" value="1"/>
</dbReference>
<accession>A0ABR7WL70</accession>
<protein>
    <recommendedName>
        <fullName evidence="6">NHL repeat-containing protein</fullName>
    </recommendedName>
</protein>
<dbReference type="PANTHER" id="PTHR46388">
    <property type="entry name" value="NHL REPEAT-CONTAINING PROTEIN 2"/>
    <property type="match status" value="1"/>
</dbReference>
<evidence type="ECO:0000313" key="5">
    <source>
        <dbReference type="Proteomes" id="UP000606600"/>
    </source>
</evidence>
<evidence type="ECO:0000256" key="1">
    <source>
        <dbReference type="ARBA" id="ARBA00022737"/>
    </source>
</evidence>
<evidence type="ECO:0000256" key="3">
    <source>
        <dbReference type="SAM" id="SignalP"/>
    </source>
</evidence>
<feature type="repeat" description="NHL" evidence="2">
    <location>
        <begin position="150"/>
        <end position="180"/>
    </location>
</feature>
<feature type="chain" id="PRO_5045321362" description="NHL repeat-containing protein" evidence="3">
    <location>
        <begin position="26"/>
        <end position="346"/>
    </location>
</feature>